<dbReference type="EMBL" id="FQZU01000002">
    <property type="protein sequence ID" value="SHI85793.1"/>
    <property type="molecule type" value="Genomic_DNA"/>
</dbReference>
<dbReference type="STRING" id="1121393.SAMN02745216_00673"/>
<keyword evidence="3" id="KW-1185">Reference proteome</keyword>
<accession>A0A1M6EJZ9</accession>
<feature type="transmembrane region" description="Helical" evidence="1">
    <location>
        <begin position="7"/>
        <end position="27"/>
    </location>
</feature>
<organism evidence="2 3">
    <name type="scientific">Desulfatibacillum alkenivorans DSM 16219</name>
    <dbReference type="NCBI Taxonomy" id="1121393"/>
    <lineage>
        <taxon>Bacteria</taxon>
        <taxon>Pseudomonadati</taxon>
        <taxon>Thermodesulfobacteriota</taxon>
        <taxon>Desulfobacteria</taxon>
        <taxon>Desulfobacterales</taxon>
        <taxon>Desulfatibacillaceae</taxon>
        <taxon>Desulfatibacillum</taxon>
    </lineage>
</organism>
<feature type="transmembrane region" description="Helical" evidence="1">
    <location>
        <begin position="99"/>
        <end position="117"/>
    </location>
</feature>
<sequence length="565" mass="64305">MTRNRRHILVLLIYLAFFSLLFLQYPLKNCLPGNYDAWMQIVLWKTLLTKLQSLFTGEFLGTFFYPAENVFYYGETSLITTAIFGTCKVLGASDLWCCYWIIVLVFAGAAWGVYILAGNYTKDAGGAFFAGFAYACSNFLFGGIDDAPIYCALTTGLALHYFLKYIRENQPRHLVWMAVIGGLEAYVSVYAFVLQSAALALFAVATIKSWASWDKMKTIAPRALLYVLIPLPLFVFHLYAKAYGNVYFPWPVHLVMDGTSLRPWSLFGVLPGNLLYPATTSDYVVWSHVRIMAFVGFGVWGLALLGLIKAQGRKIELILLALFGLIFSFAVKDLNVLGDVYRLPFYYTGDDSLLNFFRVPSRFFILTSMALSILGGMGLSVVRQWCASPWMKRAVLAAFLVFHCLENTPFPLAAYPMGPMGDPPAEYKEYFQGMDDAVILDLPSTDIAVVPFEDDYLFGFNREFIYMHWQLDHKRHILNGINGYAPSFRVYFEGLTDKVFYEGNLEAFDKFRPYKLSHVVFHKDLVLEKDEGMEERLKAMPFLELKMETPRLCIFRVLPSKATRH</sequence>
<dbReference type="OrthoDB" id="9875891at2"/>
<evidence type="ECO:0008006" key="4">
    <source>
        <dbReference type="Google" id="ProtNLM"/>
    </source>
</evidence>
<dbReference type="AlphaFoldDB" id="A0A1M6EJZ9"/>
<feature type="transmembrane region" description="Helical" evidence="1">
    <location>
        <begin position="291"/>
        <end position="308"/>
    </location>
</feature>
<dbReference type="RefSeq" id="WP_139264594.1">
    <property type="nucleotide sequence ID" value="NZ_FQZU01000002.1"/>
</dbReference>
<keyword evidence="1" id="KW-1133">Transmembrane helix</keyword>
<evidence type="ECO:0000313" key="3">
    <source>
        <dbReference type="Proteomes" id="UP000183994"/>
    </source>
</evidence>
<evidence type="ECO:0000256" key="1">
    <source>
        <dbReference type="SAM" id="Phobius"/>
    </source>
</evidence>
<reference evidence="3" key="1">
    <citation type="submission" date="2016-11" db="EMBL/GenBank/DDBJ databases">
        <authorList>
            <person name="Varghese N."/>
            <person name="Submissions S."/>
        </authorList>
    </citation>
    <scope>NUCLEOTIDE SEQUENCE [LARGE SCALE GENOMIC DNA]</scope>
    <source>
        <strain evidence="3">DSM 16219</strain>
    </source>
</reference>
<gene>
    <name evidence="2" type="ORF">SAMN02745216_00673</name>
</gene>
<feature type="transmembrane region" description="Helical" evidence="1">
    <location>
        <begin position="223"/>
        <end position="240"/>
    </location>
</feature>
<feature type="transmembrane region" description="Helical" evidence="1">
    <location>
        <begin position="175"/>
        <end position="203"/>
    </location>
</feature>
<name>A0A1M6EJZ9_9BACT</name>
<feature type="transmembrane region" description="Helical" evidence="1">
    <location>
        <begin position="315"/>
        <end position="331"/>
    </location>
</feature>
<protein>
    <recommendedName>
        <fullName evidence="4">Glycosyltransferase RgtA/B/C/D-like domain-containing protein</fullName>
    </recommendedName>
</protein>
<keyword evidence="1" id="KW-0472">Membrane</keyword>
<evidence type="ECO:0000313" key="2">
    <source>
        <dbReference type="EMBL" id="SHI85793.1"/>
    </source>
</evidence>
<feature type="transmembrane region" description="Helical" evidence="1">
    <location>
        <begin position="124"/>
        <end position="141"/>
    </location>
</feature>
<keyword evidence="1" id="KW-0812">Transmembrane</keyword>
<feature type="transmembrane region" description="Helical" evidence="1">
    <location>
        <begin position="363"/>
        <end position="382"/>
    </location>
</feature>
<proteinExistence type="predicted"/>
<dbReference type="Proteomes" id="UP000183994">
    <property type="component" value="Unassembled WGS sequence"/>
</dbReference>